<feature type="non-terminal residue" evidence="1">
    <location>
        <position position="46"/>
    </location>
</feature>
<dbReference type="AlphaFoldDB" id="A0A087SYN2"/>
<reference evidence="1 2" key="1">
    <citation type="submission" date="2013-11" db="EMBL/GenBank/DDBJ databases">
        <title>Genome sequencing of Stegodyphus mimosarum.</title>
        <authorList>
            <person name="Bechsgaard J."/>
        </authorList>
    </citation>
    <scope>NUCLEOTIDE SEQUENCE [LARGE SCALE GENOMIC DNA]</scope>
</reference>
<keyword evidence="2" id="KW-1185">Reference proteome</keyword>
<gene>
    <name evidence="1" type="ORF">X975_14636</name>
</gene>
<proteinExistence type="predicted"/>
<name>A0A087SYN2_STEMI</name>
<protein>
    <submittedName>
        <fullName evidence="1">Uncharacterized protein</fullName>
    </submittedName>
</protein>
<sequence>MHVFAVGNFIFTIESTRITLLKFNNAPLFKCSVQNFTITFYQITFT</sequence>
<dbReference type="Proteomes" id="UP000054359">
    <property type="component" value="Unassembled WGS sequence"/>
</dbReference>
<organism evidence="1 2">
    <name type="scientific">Stegodyphus mimosarum</name>
    <name type="common">African social velvet spider</name>
    <dbReference type="NCBI Taxonomy" id="407821"/>
    <lineage>
        <taxon>Eukaryota</taxon>
        <taxon>Metazoa</taxon>
        <taxon>Ecdysozoa</taxon>
        <taxon>Arthropoda</taxon>
        <taxon>Chelicerata</taxon>
        <taxon>Arachnida</taxon>
        <taxon>Araneae</taxon>
        <taxon>Araneomorphae</taxon>
        <taxon>Entelegynae</taxon>
        <taxon>Eresoidea</taxon>
        <taxon>Eresidae</taxon>
        <taxon>Stegodyphus</taxon>
    </lineage>
</organism>
<accession>A0A087SYN2</accession>
<evidence type="ECO:0000313" key="1">
    <source>
        <dbReference type="EMBL" id="KFM57971.1"/>
    </source>
</evidence>
<evidence type="ECO:0000313" key="2">
    <source>
        <dbReference type="Proteomes" id="UP000054359"/>
    </source>
</evidence>
<dbReference type="EMBL" id="KK112555">
    <property type="protein sequence ID" value="KFM57971.1"/>
    <property type="molecule type" value="Genomic_DNA"/>
</dbReference>